<evidence type="ECO:0000256" key="3">
    <source>
        <dbReference type="ARBA" id="ARBA00022679"/>
    </source>
</evidence>
<dbReference type="Gene3D" id="3.40.50.150">
    <property type="entry name" value="Vaccinia Virus protein VP39"/>
    <property type="match status" value="1"/>
</dbReference>
<keyword evidence="2 5" id="KW-0489">Methyltransferase</keyword>
<dbReference type="PANTHER" id="PTHR44942">
    <property type="entry name" value="METHYLTRANSF_11 DOMAIN-CONTAINING PROTEIN"/>
    <property type="match status" value="1"/>
</dbReference>
<accession>A0A238WKX4</accession>
<comment type="similarity">
    <text evidence="1">Belongs to the methyltransferase superfamily.</text>
</comment>
<dbReference type="Proteomes" id="UP000198409">
    <property type="component" value="Unassembled WGS sequence"/>
</dbReference>
<organism evidence="5 6">
    <name type="scientific">Paracoccus sediminis</name>
    <dbReference type="NCBI Taxonomy" id="1214787"/>
    <lineage>
        <taxon>Bacteria</taxon>
        <taxon>Pseudomonadati</taxon>
        <taxon>Pseudomonadota</taxon>
        <taxon>Alphaproteobacteria</taxon>
        <taxon>Rhodobacterales</taxon>
        <taxon>Paracoccaceae</taxon>
        <taxon>Paracoccus</taxon>
    </lineage>
</organism>
<dbReference type="PANTHER" id="PTHR44942:SF4">
    <property type="entry name" value="METHYLTRANSFERASE TYPE 11 DOMAIN-CONTAINING PROTEIN"/>
    <property type="match status" value="1"/>
</dbReference>
<dbReference type="InterPro" id="IPR051052">
    <property type="entry name" value="Diverse_substrate_MTase"/>
</dbReference>
<evidence type="ECO:0000256" key="2">
    <source>
        <dbReference type="ARBA" id="ARBA00022603"/>
    </source>
</evidence>
<dbReference type="AlphaFoldDB" id="A0A238WKX4"/>
<dbReference type="EMBL" id="FZNM01000005">
    <property type="protein sequence ID" value="SNR47236.1"/>
    <property type="molecule type" value="Genomic_DNA"/>
</dbReference>
<dbReference type="CDD" id="cd02440">
    <property type="entry name" value="AdoMet_MTases"/>
    <property type="match status" value="1"/>
</dbReference>
<sequence>MTGGGLGGGCGPGYRAAMTATPAQTNWFDRGGGRYAAFRPNYPPKLAAHLAGLAPGHGLAVDVGCGTGQLTVQLAGHFDGVIGFDPSPAQLDHAAPHPRVTYRPASAEALPLPDARTDLIAAAQAAHWFDLPAFYAEVRRVARPGAIVALASYGAPRLDDAALSDRFDRFYHDGIGPFWPPERRLVDSGYADLDFPFDELPAPALAIRRDWPLDTFLGYLSTWSAIRQAQDAGQGDLLTDFADDLSRLWGAADRSRRVVWPVAMRIGRP</sequence>
<feature type="domain" description="Methyltransferase type 11" evidence="4">
    <location>
        <begin position="61"/>
        <end position="149"/>
    </location>
</feature>
<keyword evidence="3 5" id="KW-0808">Transferase</keyword>
<dbReference type="Pfam" id="PF08241">
    <property type="entry name" value="Methyltransf_11"/>
    <property type="match status" value="1"/>
</dbReference>
<dbReference type="GO" id="GO:0008757">
    <property type="term" value="F:S-adenosylmethionine-dependent methyltransferase activity"/>
    <property type="evidence" value="ECO:0007669"/>
    <property type="project" value="InterPro"/>
</dbReference>
<evidence type="ECO:0000313" key="6">
    <source>
        <dbReference type="Proteomes" id="UP000198409"/>
    </source>
</evidence>
<gene>
    <name evidence="5" type="ORF">SAMN06265378_10546</name>
</gene>
<evidence type="ECO:0000313" key="5">
    <source>
        <dbReference type="EMBL" id="SNR47236.1"/>
    </source>
</evidence>
<proteinExistence type="inferred from homology"/>
<evidence type="ECO:0000259" key="4">
    <source>
        <dbReference type="Pfam" id="PF08241"/>
    </source>
</evidence>
<dbReference type="SUPFAM" id="SSF53335">
    <property type="entry name" value="S-adenosyl-L-methionine-dependent methyltransferases"/>
    <property type="match status" value="1"/>
</dbReference>
<dbReference type="GO" id="GO:0032259">
    <property type="term" value="P:methylation"/>
    <property type="evidence" value="ECO:0007669"/>
    <property type="project" value="UniProtKB-KW"/>
</dbReference>
<dbReference type="InterPro" id="IPR029063">
    <property type="entry name" value="SAM-dependent_MTases_sf"/>
</dbReference>
<protein>
    <submittedName>
        <fullName evidence="5">Methyltransferase domain-containing protein</fullName>
    </submittedName>
</protein>
<reference evidence="6" key="1">
    <citation type="submission" date="2017-06" db="EMBL/GenBank/DDBJ databases">
        <authorList>
            <person name="Varghese N."/>
            <person name="Submissions S."/>
        </authorList>
    </citation>
    <scope>NUCLEOTIDE SEQUENCE [LARGE SCALE GENOMIC DNA]</scope>
    <source>
        <strain evidence="6">DSM 26170</strain>
    </source>
</reference>
<dbReference type="InterPro" id="IPR013216">
    <property type="entry name" value="Methyltransf_11"/>
</dbReference>
<evidence type="ECO:0000256" key="1">
    <source>
        <dbReference type="ARBA" id="ARBA00008361"/>
    </source>
</evidence>
<name>A0A238WKX4_9RHOB</name>